<evidence type="ECO:0000313" key="1">
    <source>
        <dbReference type="EMBL" id="UPW41688.1"/>
    </source>
</evidence>
<proteinExistence type="predicted"/>
<organism evidence="1">
    <name type="scientific">Peromfec virus RodF8_20</name>
    <dbReference type="NCBI Taxonomy" id="2929362"/>
    <lineage>
        <taxon>Viruses</taxon>
        <taxon>Monodnaviria</taxon>
        <taxon>Sangervirae</taxon>
        <taxon>Phixviricota</taxon>
        <taxon>Malgrandaviricetes</taxon>
        <taxon>Petitvirales</taxon>
        <taxon>Microviridae</taxon>
    </lineage>
</organism>
<name>A0A976N358_9VIRU</name>
<dbReference type="EMBL" id="OM869649">
    <property type="protein sequence ID" value="UPW41688.1"/>
    <property type="molecule type" value="Genomic_DNA"/>
</dbReference>
<reference evidence="1" key="1">
    <citation type="submission" date="2022-02" db="EMBL/GenBank/DDBJ databases">
        <title>Towards deciphering the DNA virus diversity associated with rodent species in the families Cricetidae and Heteromyidae.</title>
        <authorList>
            <person name="Lund M."/>
            <person name="Larsen B.B."/>
            <person name="Gryseels S."/>
            <person name="Kraberger S."/>
            <person name="Rowsey D.M."/>
            <person name="Steger L."/>
            <person name="Yule K.M."/>
            <person name="Upham N.S."/>
            <person name="Worobey M."/>
            <person name="Van Doorslaer K."/>
            <person name="Varsani A."/>
        </authorList>
    </citation>
    <scope>NUCLEOTIDE SEQUENCE</scope>
    <source>
        <strain evidence="1">NeonRodF8_20</strain>
    </source>
</reference>
<sequence>MESSQNIYSRFSPATNRRYTDYDALAKQIKKHYSYSYPPYCAFLGYSPAELPRPLFKEFCVRFVRYYVSAYRSSFGICAVLQAVADALFISYSAARSAYYRGHALQSSDLDSK</sequence>
<accession>A0A976N358</accession>
<protein>
    <submittedName>
        <fullName evidence="1">Uncharacterized protein</fullName>
    </submittedName>
</protein>